<accession>A0A5R9KHU8</accession>
<dbReference type="RefSeq" id="WP_138279492.1">
    <property type="nucleotide sequence ID" value="NZ_BMGE01000001.1"/>
</dbReference>
<dbReference type="AlphaFoldDB" id="A0A5R9KHU8"/>
<name>A0A5R9KHU8_9BACT</name>
<evidence type="ECO:0000313" key="1">
    <source>
        <dbReference type="EMBL" id="TLU95798.1"/>
    </source>
</evidence>
<dbReference type="EMBL" id="VCEI01000011">
    <property type="protein sequence ID" value="TLU95798.1"/>
    <property type="molecule type" value="Genomic_DNA"/>
</dbReference>
<dbReference type="OrthoDB" id="9843165at2"/>
<reference evidence="1 2" key="1">
    <citation type="submission" date="2019-05" db="EMBL/GenBank/DDBJ databases">
        <authorList>
            <person name="Qu J.-H."/>
        </authorList>
    </citation>
    <scope>NUCLEOTIDE SEQUENCE [LARGE SCALE GENOMIC DNA]</scope>
    <source>
        <strain evidence="1 2">Z12</strain>
    </source>
</reference>
<protein>
    <submittedName>
        <fullName evidence="1">Uncharacterized protein</fullName>
    </submittedName>
</protein>
<proteinExistence type="predicted"/>
<dbReference type="Proteomes" id="UP000309788">
    <property type="component" value="Unassembled WGS sequence"/>
</dbReference>
<sequence>MDEYCNLKFALHNGSEDQRIFNAAFPKWNLPVTGDHILINRGNTSVIFKVIGKTHVFENGKFSEILYAVMQEDYVG</sequence>
<organism evidence="1 2">
    <name type="scientific">Dyadobacter sediminis</name>
    <dbReference type="NCBI Taxonomy" id="1493691"/>
    <lineage>
        <taxon>Bacteria</taxon>
        <taxon>Pseudomonadati</taxon>
        <taxon>Bacteroidota</taxon>
        <taxon>Cytophagia</taxon>
        <taxon>Cytophagales</taxon>
        <taxon>Spirosomataceae</taxon>
        <taxon>Dyadobacter</taxon>
    </lineage>
</organism>
<evidence type="ECO:0000313" key="2">
    <source>
        <dbReference type="Proteomes" id="UP000309788"/>
    </source>
</evidence>
<gene>
    <name evidence="1" type="ORF">FEM55_01155</name>
</gene>
<comment type="caution">
    <text evidence="1">The sequence shown here is derived from an EMBL/GenBank/DDBJ whole genome shotgun (WGS) entry which is preliminary data.</text>
</comment>
<keyword evidence="2" id="KW-1185">Reference proteome</keyword>